<dbReference type="InterPro" id="IPR050502">
    <property type="entry name" value="Euk_RNA-bind_prot"/>
</dbReference>
<keyword evidence="4" id="KW-0507">mRNA processing</keyword>
<evidence type="ECO:0000256" key="2">
    <source>
        <dbReference type="ARBA" id="ARBA00022528"/>
    </source>
</evidence>
<name>A0AAD5D3Z6_AMBAR</name>
<comment type="subcellular location">
    <subcellularLocation>
        <location evidence="1">Plastid</location>
        <location evidence="1">Chloroplast</location>
    </subcellularLocation>
</comment>
<dbReference type="InterPro" id="IPR035979">
    <property type="entry name" value="RBD_domain_sf"/>
</dbReference>
<dbReference type="SMART" id="SM00360">
    <property type="entry name" value="RRM"/>
    <property type="match status" value="2"/>
</dbReference>
<dbReference type="InterPro" id="IPR000504">
    <property type="entry name" value="RRM_dom"/>
</dbReference>
<evidence type="ECO:0000256" key="3">
    <source>
        <dbReference type="ARBA" id="ARBA00022640"/>
    </source>
</evidence>
<dbReference type="GO" id="GO:0009535">
    <property type="term" value="C:chloroplast thylakoid membrane"/>
    <property type="evidence" value="ECO:0007669"/>
    <property type="project" value="TreeGrafter"/>
</dbReference>
<keyword evidence="6 8" id="KW-0694">RNA-binding</keyword>
<keyword evidence="2" id="KW-0150">Chloroplast</keyword>
<evidence type="ECO:0000256" key="4">
    <source>
        <dbReference type="ARBA" id="ARBA00022664"/>
    </source>
</evidence>
<evidence type="ECO:0000256" key="8">
    <source>
        <dbReference type="PROSITE-ProRule" id="PRU00176"/>
    </source>
</evidence>
<keyword evidence="5" id="KW-0677">Repeat</keyword>
<dbReference type="Gene3D" id="3.30.70.330">
    <property type="match status" value="2"/>
</dbReference>
<evidence type="ECO:0000259" key="9">
    <source>
        <dbReference type="PROSITE" id="PS50102"/>
    </source>
</evidence>
<protein>
    <recommendedName>
        <fullName evidence="9">RRM domain-containing protein</fullName>
    </recommendedName>
</protein>
<dbReference type="InterPro" id="IPR048289">
    <property type="entry name" value="RRM2_NsCP33-like"/>
</dbReference>
<dbReference type="GO" id="GO:0006397">
    <property type="term" value="P:mRNA processing"/>
    <property type="evidence" value="ECO:0007669"/>
    <property type="project" value="UniProtKB-KW"/>
</dbReference>
<dbReference type="GO" id="GO:1990904">
    <property type="term" value="C:ribonucleoprotein complex"/>
    <property type="evidence" value="ECO:0007669"/>
    <property type="project" value="UniProtKB-KW"/>
</dbReference>
<keyword evidence="11" id="KW-1185">Reference proteome</keyword>
<proteinExistence type="predicted"/>
<sequence>YLVCNTLKFLKPHKPMASSSFHFLHLPSSKTPSSSFISQTLLPSSSLHTHQTSLSIPTSINLTPSSQFFTKVAAVSHNLELKDEELEVGFSPQLKLFVGNLPFHVNNTSLALLFQQSGHVQAAEVVYDKLNRRSRGFAFVKMSSVQEAEAAAKKFDGYELDGRQLKVNYGPPPRKKPFIKKPRDLEVSENNNVVYVGNLSWNVDNETLETLFWEHGNVMQAKVFYDKGSGRSRGFGFVTYSCADEVYSAVKSLDGVDLDGRNIQVY</sequence>
<dbReference type="PROSITE" id="PS50102">
    <property type="entry name" value="RRM"/>
    <property type="match status" value="2"/>
</dbReference>
<evidence type="ECO:0000256" key="1">
    <source>
        <dbReference type="ARBA" id="ARBA00004229"/>
    </source>
</evidence>
<reference evidence="10" key="1">
    <citation type="submission" date="2022-06" db="EMBL/GenBank/DDBJ databases">
        <title>Uncovering the hologenomic basis of an extraordinary plant invasion.</title>
        <authorList>
            <person name="Bieker V.C."/>
            <person name="Martin M.D."/>
            <person name="Gilbert T."/>
            <person name="Hodgins K."/>
            <person name="Battlay P."/>
            <person name="Petersen B."/>
            <person name="Wilson J."/>
        </authorList>
    </citation>
    <scope>NUCLEOTIDE SEQUENCE</scope>
    <source>
        <strain evidence="10">AA19_3_7</strain>
        <tissue evidence="10">Leaf</tissue>
    </source>
</reference>
<dbReference type="SUPFAM" id="SSF54928">
    <property type="entry name" value="RNA-binding domain, RBD"/>
    <property type="match status" value="2"/>
</dbReference>
<dbReference type="Proteomes" id="UP001206925">
    <property type="component" value="Unassembled WGS sequence"/>
</dbReference>
<dbReference type="AlphaFoldDB" id="A0AAD5D3Z6"/>
<feature type="domain" description="RRM" evidence="9">
    <location>
        <begin position="192"/>
        <end position="266"/>
    </location>
</feature>
<dbReference type="CDD" id="cd21608">
    <property type="entry name" value="RRM2_NsCP33_like"/>
    <property type="match status" value="1"/>
</dbReference>
<keyword evidence="7" id="KW-0687">Ribonucleoprotein</keyword>
<dbReference type="GO" id="GO:1901259">
    <property type="term" value="P:chloroplast rRNA processing"/>
    <property type="evidence" value="ECO:0007669"/>
    <property type="project" value="TreeGrafter"/>
</dbReference>
<keyword evidence="3" id="KW-0934">Plastid</keyword>
<evidence type="ECO:0000256" key="7">
    <source>
        <dbReference type="ARBA" id="ARBA00023274"/>
    </source>
</evidence>
<dbReference type="Pfam" id="PF00076">
    <property type="entry name" value="RRM_1"/>
    <property type="match status" value="2"/>
</dbReference>
<comment type="caution">
    <text evidence="10">The sequence shown here is derived from an EMBL/GenBank/DDBJ whole genome shotgun (WGS) entry which is preliminary data.</text>
</comment>
<dbReference type="PANTHER" id="PTHR48025:SF1">
    <property type="entry name" value="RRM DOMAIN-CONTAINING PROTEIN"/>
    <property type="match status" value="1"/>
</dbReference>
<organism evidence="10 11">
    <name type="scientific">Ambrosia artemisiifolia</name>
    <name type="common">Common ragweed</name>
    <dbReference type="NCBI Taxonomy" id="4212"/>
    <lineage>
        <taxon>Eukaryota</taxon>
        <taxon>Viridiplantae</taxon>
        <taxon>Streptophyta</taxon>
        <taxon>Embryophyta</taxon>
        <taxon>Tracheophyta</taxon>
        <taxon>Spermatophyta</taxon>
        <taxon>Magnoliopsida</taxon>
        <taxon>eudicotyledons</taxon>
        <taxon>Gunneridae</taxon>
        <taxon>Pentapetalae</taxon>
        <taxon>asterids</taxon>
        <taxon>campanulids</taxon>
        <taxon>Asterales</taxon>
        <taxon>Asteraceae</taxon>
        <taxon>Asteroideae</taxon>
        <taxon>Heliantheae alliance</taxon>
        <taxon>Heliantheae</taxon>
        <taxon>Ambrosia</taxon>
    </lineage>
</organism>
<evidence type="ECO:0000256" key="6">
    <source>
        <dbReference type="ARBA" id="ARBA00022884"/>
    </source>
</evidence>
<evidence type="ECO:0000313" key="10">
    <source>
        <dbReference type="EMBL" id="KAI7753833.1"/>
    </source>
</evidence>
<dbReference type="EMBL" id="JAMZMK010005258">
    <property type="protein sequence ID" value="KAI7753833.1"/>
    <property type="molecule type" value="Genomic_DNA"/>
</dbReference>
<dbReference type="GO" id="GO:0003729">
    <property type="term" value="F:mRNA binding"/>
    <property type="evidence" value="ECO:0007669"/>
    <property type="project" value="TreeGrafter"/>
</dbReference>
<evidence type="ECO:0000256" key="5">
    <source>
        <dbReference type="ARBA" id="ARBA00022737"/>
    </source>
</evidence>
<gene>
    <name evidence="10" type="ORF">M8C21_031987</name>
</gene>
<accession>A0AAD5D3Z6</accession>
<dbReference type="InterPro" id="IPR012677">
    <property type="entry name" value="Nucleotide-bd_a/b_plait_sf"/>
</dbReference>
<dbReference type="PANTHER" id="PTHR48025">
    <property type="entry name" value="OS02G0815200 PROTEIN"/>
    <property type="match status" value="1"/>
</dbReference>
<evidence type="ECO:0000313" key="11">
    <source>
        <dbReference type="Proteomes" id="UP001206925"/>
    </source>
</evidence>
<feature type="domain" description="RRM" evidence="9">
    <location>
        <begin position="94"/>
        <end position="172"/>
    </location>
</feature>
<feature type="non-terminal residue" evidence="10">
    <location>
        <position position="266"/>
    </location>
</feature>